<feature type="domain" description="Ubiquitin-like protease family profile" evidence="6">
    <location>
        <begin position="331"/>
        <end position="507"/>
    </location>
</feature>
<accession>A0A1L7WGW8</accession>
<feature type="compositionally biased region" description="Low complexity" evidence="5">
    <location>
        <begin position="194"/>
        <end position="207"/>
    </location>
</feature>
<evidence type="ECO:0000256" key="4">
    <source>
        <dbReference type="ARBA" id="ARBA00022807"/>
    </source>
</evidence>
<feature type="region of interest" description="Disordered" evidence="5">
    <location>
        <begin position="151"/>
        <end position="282"/>
    </location>
</feature>
<protein>
    <submittedName>
        <fullName evidence="7">Related to Ubl-specific protease</fullName>
    </submittedName>
</protein>
<sequence length="552" mass="61981">MTSLKRKAEEQLTRSTAEEPTQETDNMHWHQATVSAVRNIPYNFYHLIRSGLSYIFSPSPSSKMVHESAGGQWQIYEAGLEANITKASPEDNVLPIYESATYPTTEKRARRHNPTRSKSVVDKSRKGGRGRIDVTRFKDVEEARKGIDKFWAPPAFGSSKPKGSSTRPLPSTESSPEPEQSHRERRYSDPSPSPAASTSSSASPDYASHQRGFASKSSMGRAPATPESLPRTDVQPKKGGLEDRLKSLFLDEDEPGLRPSDSKEKERERAREERRKEQERAAIQARKDRRLNRQYPLKALIEPLDARWDARVRQAQSRSGHETITTSLEGTELRLKDFNTLLAHRSWLNDEIINTYIEWVVAAANGAAAEEAKAFGEKPSTVPKFIAHNSFFYTNLRNKGPSSTDRLMKRKKAPGASLMEVDSVFVPICQGSHWTIGVVRPIAKTIEYFDSMGGSPAEFIRQMRGWLKHQLGSKYKEEEWTTPRTACAIQTNGYDCGVFVCTNAFCVALGIDTSCYEERDMTQQRRCIAAVLLNRGFTKDFEWGKGGLLPAA</sequence>
<comment type="similarity">
    <text evidence="1">Belongs to the peptidase C48 family.</text>
</comment>
<dbReference type="Proteomes" id="UP000184330">
    <property type="component" value="Unassembled WGS sequence"/>
</dbReference>
<feature type="region of interest" description="Disordered" evidence="5">
    <location>
        <begin position="104"/>
        <end position="133"/>
    </location>
</feature>
<feature type="compositionally biased region" description="Basic and acidic residues" evidence="5">
    <location>
        <begin position="179"/>
        <end position="188"/>
    </location>
</feature>
<dbReference type="GO" id="GO:0005634">
    <property type="term" value="C:nucleus"/>
    <property type="evidence" value="ECO:0007669"/>
    <property type="project" value="TreeGrafter"/>
</dbReference>
<name>A0A1L7WGW8_9HELO</name>
<evidence type="ECO:0000313" key="8">
    <source>
        <dbReference type="Proteomes" id="UP000184330"/>
    </source>
</evidence>
<reference evidence="7 8" key="1">
    <citation type="submission" date="2016-03" db="EMBL/GenBank/DDBJ databases">
        <authorList>
            <person name="Ploux O."/>
        </authorList>
    </citation>
    <scope>NUCLEOTIDE SEQUENCE [LARGE SCALE GENOMIC DNA]</scope>
    <source>
        <strain evidence="7 8">UAMH 11012</strain>
    </source>
</reference>
<dbReference type="EMBL" id="FJOG01000002">
    <property type="protein sequence ID" value="CZR52021.1"/>
    <property type="molecule type" value="Genomic_DNA"/>
</dbReference>
<dbReference type="AlphaFoldDB" id="A0A1L7WGW8"/>
<evidence type="ECO:0000256" key="1">
    <source>
        <dbReference type="ARBA" id="ARBA00005234"/>
    </source>
</evidence>
<dbReference type="PROSITE" id="PS50600">
    <property type="entry name" value="ULP_PROTEASE"/>
    <property type="match status" value="1"/>
</dbReference>
<dbReference type="PANTHER" id="PTHR12606">
    <property type="entry name" value="SENTRIN/SUMO-SPECIFIC PROTEASE"/>
    <property type="match status" value="1"/>
</dbReference>
<evidence type="ECO:0000256" key="2">
    <source>
        <dbReference type="ARBA" id="ARBA00022670"/>
    </source>
</evidence>
<feature type="compositionally biased region" description="Basic and acidic residues" evidence="5">
    <location>
        <begin position="119"/>
        <end position="133"/>
    </location>
</feature>
<dbReference type="GO" id="GO:0006508">
    <property type="term" value="P:proteolysis"/>
    <property type="evidence" value="ECO:0007669"/>
    <property type="project" value="UniProtKB-KW"/>
</dbReference>
<feature type="compositionally biased region" description="Low complexity" evidence="5">
    <location>
        <begin position="164"/>
        <end position="178"/>
    </location>
</feature>
<dbReference type="InterPro" id="IPR003653">
    <property type="entry name" value="Peptidase_C48_C"/>
</dbReference>
<evidence type="ECO:0000313" key="7">
    <source>
        <dbReference type="EMBL" id="CZR52021.1"/>
    </source>
</evidence>
<organism evidence="7 8">
    <name type="scientific">Phialocephala subalpina</name>
    <dbReference type="NCBI Taxonomy" id="576137"/>
    <lineage>
        <taxon>Eukaryota</taxon>
        <taxon>Fungi</taxon>
        <taxon>Dikarya</taxon>
        <taxon>Ascomycota</taxon>
        <taxon>Pezizomycotina</taxon>
        <taxon>Leotiomycetes</taxon>
        <taxon>Helotiales</taxon>
        <taxon>Mollisiaceae</taxon>
        <taxon>Phialocephala</taxon>
        <taxon>Phialocephala fortinii species complex</taxon>
    </lineage>
</organism>
<dbReference type="Gene3D" id="3.40.395.10">
    <property type="entry name" value="Adenoviral Proteinase, Chain A"/>
    <property type="match status" value="1"/>
</dbReference>
<dbReference type="InterPro" id="IPR038765">
    <property type="entry name" value="Papain-like_cys_pep_sf"/>
</dbReference>
<feature type="compositionally biased region" description="Basic and acidic residues" evidence="5">
    <location>
        <begin position="1"/>
        <end position="12"/>
    </location>
</feature>
<keyword evidence="2 7" id="KW-0645">Protease</keyword>
<proteinExistence type="inferred from homology"/>
<keyword evidence="8" id="KW-1185">Reference proteome</keyword>
<dbReference type="GO" id="GO:0016926">
    <property type="term" value="P:protein desumoylation"/>
    <property type="evidence" value="ECO:0007669"/>
    <property type="project" value="TreeGrafter"/>
</dbReference>
<dbReference type="Pfam" id="PF02902">
    <property type="entry name" value="Peptidase_C48"/>
    <property type="match status" value="1"/>
</dbReference>
<keyword evidence="4" id="KW-0788">Thiol protease</keyword>
<gene>
    <name evidence="7" type="ORF">PAC_01898</name>
</gene>
<evidence type="ECO:0000256" key="3">
    <source>
        <dbReference type="ARBA" id="ARBA00022801"/>
    </source>
</evidence>
<feature type="compositionally biased region" description="Basic and acidic residues" evidence="5">
    <location>
        <begin position="260"/>
        <end position="280"/>
    </location>
</feature>
<feature type="region of interest" description="Disordered" evidence="5">
    <location>
        <begin position="1"/>
        <end position="26"/>
    </location>
</feature>
<feature type="compositionally biased region" description="Basic and acidic residues" evidence="5">
    <location>
        <begin position="234"/>
        <end position="246"/>
    </location>
</feature>
<dbReference type="OrthoDB" id="1939479at2759"/>
<evidence type="ECO:0000256" key="5">
    <source>
        <dbReference type="SAM" id="MobiDB-lite"/>
    </source>
</evidence>
<dbReference type="STRING" id="576137.A0A1L7WGW8"/>
<dbReference type="GO" id="GO:0016929">
    <property type="term" value="F:deSUMOylase activity"/>
    <property type="evidence" value="ECO:0007669"/>
    <property type="project" value="TreeGrafter"/>
</dbReference>
<dbReference type="PANTHER" id="PTHR12606:SF141">
    <property type="entry name" value="GH15225P-RELATED"/>
    <property type="match status" value="1"/>
</dbReference>
<keyword evidence="3" id="KW-0378">Hydrolase</keyword>
<dbReference type="SUPFAM" id="SSF54001">
    <property type="entry name" value="Cysteine proteinases"/>
    <property type="match status" value="1"/>
</dbReference>
<evidence type="ECO:0000259" key="6">
    <source>
        <dbReference type="PROSITE" id="PS50600"/>
    </source>
</evidence>